<evidence type="ECO:0000256" key="2">
    <source>
        <dbReference type="SAM" id="MobiDB-lite"/>
    </source>
</evidence>
<dbReference type="Proteomes" id="UP000030528">
    <property type="component" value="Unassembled WGS sequence"/>
</dbReference>
<keyword evidence="1" id="KW-0175">Coiled coil</keyword>
<proteinExistence type="predicted"/>
<evidence type="ECO:0000313" key="3">
    <source>
        <dbReference type="EMBL" id="KGX92516.1"/>
    </source>
</evidence>
<evidence type="ECO:0000256" key="1">
    <source>
        <dbReference type="SAM" id="Coils"/>
    </source>
</evidence>
<protein>
    <submittedName>
        <fullName evidence="3">Uncharacterized protein</fullName>
    </submittedName>
</protein>
<evidence type="ECO:0000313" key="4">
    <source>
        <dbReference type="Proteomes" id="UP000030528"/>
    </source>
</evidence>
<dbReference type="EMBL" id="AVPE01000006">
    <property type="protein sequence ID" value="KGX92516.1"/>
    <property type="molecule type" value="Genomic_DNA"/>
</dbReference>
<feature type="compositionally biased region" description="Polar residues" evidence="2">
    <location>
        <begin position="382"/>
        <end position="399"/>
    </location>
</feature>
<accession>A0A0A5GH16</accession>
<name>A0A0A5GH16_9BACI</name>
<feature type="coiled-coil region" evidence="1">
    <location>
        <begin position="42"/>
        <end position="100"/>
    </location>
</feature>
<dbReference type="RefSeq" id="WP_026800417.1">
    <property type="nucleotide sequence ID" value="NZ_AULI01000008.1"/>
</dbReference>
<keyword evidence="4" id="KW-1185">Reference proteome</keyword>
<gene>
    <name evidence="3" type="ORF">N781_16980</name>
</gene>
<comment type="caution">
    <text evidence="3">The sequence shown here is derived from an EMBL/GenBank/DDBJ whole genome shotgun (WGS) entry which is preliminary data.</text>
</comment>
<dbReference type="AlphaFoldDB" id="A0A0A5GH16"/>
<feature type="region of interest" description="Disordered" evidence="2">
    <location>
        <begin position="370"/>
        <end position="431"/>
    </location>
</feature>
<sequence>MKTEERIVKPLHIDDEHRRSISVPESRMLLFGTLLNRVKGKLERCSSVLTGIETELQEVEAETIPGEGSLLFRRAYGELLRHLQGEYHQLQQFKQAYEEEQRMFHNQVSKQEAALQETRKLVLFYYERANYLTKLTKRRQRFEPFSVEGASTNDGPSLLVSTARPIGGHVQTIVVKEQSLSEHPRLVSYRRMLTMIVMETWVHGSALLEQLYLLKDAYHDEYAQFEKWKQSGRVLWMWNFRNKEEEEAYKERLDSIDQHLQKLEGNFKTYQTWVSEINDRMKAMEQLAEAEESHHYDQQELKRELDEKVDEIQSLSDQYNELSSTVKELQGREAEYQEELKELKTMTTSLQQQKKEYQIQLKQLKKNLEYQKRQSQSERTKQPVQQQGSTGIDVSQYMQSAMPPNDKKGNYSVFNPHKYSLSQPSTHQKGE</sequence>
<reference evidence="3 4" key="1">
    <citation type="submission" date="2013-08" db="EMBL/GenBank/DDBJ databases">
        <authorList>
            <person name="Huang J."/>
            <person name="Wang G."/>
        </authorList>
    </citation>
    <scope>NUCLEOTIDE SEQUENCE [LARGE SCALE GENOMIC DNA]</scope>
    <source>
        <strain evidence="3 4">JSM 076056</strain>
    </source>
</reference>
<organism evidence="3 4">
    <name type="scientific">Pontibacillus halophilus JSM 076056 = DSM 19796</name>
    <dbReference type="NCBI Taxonomy" id="1385510"/>
    <lineage>
        <taxon>Bacteria</taxon>
        <taxon>Bacillati</taxon>
        <taxon>Bacillota</taxon>
        <taxon>Bacilli</taxon>
        <taxon>Bacillales</taxon>
        <taxon>Bacillaceae</taxon>
        <taxon>Pontibacillus</taxon>
    </lineage>
</organism>
<feature type="compositionally biased region" description="Basic and acidic residues" evidence="2">
    <location>
        <begin position="370"/>
        <end position="381"/>
    </location>
</feature>
<dbReference type="STRING" id="1385510.GCA_000425205_02037"/>
<feature type="compositionally biased region" description="Polar residues" evidence="2">
    <location>
        <begin position="420"/>
        <end position="431"/>
    </location>
</feature>